<dbReference type="OrthoDB" id="6339452at2759"/>
<feature type="domain" description="Peptidase S1" evidence="4">
    <location>
        <begin position="139"/>
        <end position="394"/>
    </location>
</feature>
<feature type="chain" id="PRO_5035869989" description="Peptidase S1 domain-containing protein" evidence="3">
    <location>
        <begin position="17"/>
        <end position="395"/>
    </location>
</feature>
<keyword evidence="6" id="KW-1185">Reference proteome</keyword>
<name>A0A8S1BIW6_ARCPL</name>
<evidence type="ECO:0000256" key="3">
    <source>
        <dbReference type="SAM" id="SignalP"/>
    </source>
</evidence>
<evidence type="ECO:0000313" key="6">
    <source>
        <dbReference type="Proteomes" id="UP000494106"/>
    </source>
</evidence>
<dbReference type="InterPro" id="IPR001314">
    <property type="entry name" value="Peptidase_S1A"/>
</dbReference>
<protein>
    <recommendedName>
        <fullName evidence="4">Peptidase S1 domain-containing protein</fullName>
    </recommendedName>
</protein>
<gene>
    <name evidence="5" type="ORF">APLA_LOCUS18308</name>
</gene>
<evidence type="ECO:0000256" key="1">
    <source>
        <dbReference type="ARBA" id="ARBA00023157"/>
    </source>
</evidence>
<dbReference type="InterPro" id="IPR001254">
    <property type="entry name" value="Trypsin_dom"/>
</dbReference>
<organism evidence="5 6">
    <name type="scientific">Arctia plantaginis</name>
    <name type="common">Wood tiger moth</name>
    <name type="synonym">Phalaena plantaginis</name>
    <dbReference type="NCBI Taxonomy" id="874455"/>
    <lineage>
        <taxon>Eukaryota</taxon>
        <taxon>Metazoa</taxon>
        <taxon>Ecdysozoa</taxon>
        <taxon>Arthropoda</taxon>
        <taxon>Hexapoda</taxon>
        <taxon>Insecta</taxon>
        <taxon>Pterygota</taxon>
        <taxon>Neoptera</taxon>
        <taxon>Endopterygota</taxon>
        <taxon>Lepidoptera</taxon>
        <taxon>Glossata</taxon>
        <taxon>Ditrysia</taxon>
        <taxon>Noctuoidea</taxon>
        <taxon>Erebidae</taxon>
        <taxon>Arctiinae</taxon>
        <taxon>Arctia</taxon>
    </lineage>
</organism>
<dbReference type="AlphaFoldDB" id="A0A8S1BIW6"/>
<keyword evidence="1" id="KW-1015">Disulfide bond</keyword>
<dbReference type="Pfam" id="PF00089">
    <property type="entry name" value="Trypsin"/>
    <property type="match status" value="1"/>
</dbReference>
<reference evidence="5 6" key="1">
    <citation type="submission" date="2020-04" db="EMBL/GenBank/DDBJ databases">
        <authorList>
            <person name="Wallbank WR R."/>
            <person name="Pardo Diaz C."/>
            <person name="Kozak K."/>
            <person name="Martin S."/>
            <person name="Jiggins C."/>
            <person name="Moest M."/>
            <person name="Warren A I."/>
            <person name="Byers J.R.P. K."/>
            <person name="Montejo-Kovacevich G."/>
            <person name="Yen C E."/>
        </authorList>
    </citation>
    <scope>NUCLEOTIDE SEQUENCE [LARGE SCALE GENOMIC DNA]</scope>
</reference>
<proteinExistence type="inferred from homology"/>
<dbReference type="Gene3D" id="2.40.10.10">
    <property type="entry name" value="Trypsin-like serine proteases"/>
    <property type="match status" value="1"/>
</dbReference>
<evidence type="ECO:0000313" key="5">
    <source>
        <dbReference type="EMBL" id="CAB3262315.1"/>
    </source>
</evidence>
<evidence type="ECO:0000259" key="4">
    <source>
        <dbReference type="PROSITE" id="PS50240"/>
    </source>
</evidence>
<dbReference type="PANTHER" id="PTHR24256">
    <property type="entry name" value="TRYPTASE-RELATED"/>
    <property type="match status" value="1"/>
</dbReference>
<dbReference type="InterPro" id="IPR051487">
    <property type="entry name" value="Ser/Thr_Proteases_Immune/Dev"/>
</dbReference>
<dbReference type="PROSITE" id="PS50240">
    <property type="entry name" value="TRYPSIN_DOM"/>
    <property type="match status" value="1"/>
</dbReference>
<dbReference type="Proteomes" id="UP000494106">
    <property type="component" value="Unassembled WGS sequence"/>
</dbReference>
<dbReference type="EMBL" id="CADEBC010000958">
    <property type="protein sequence ID" value="CAB3262315.1"/>
    <property type="molecule type" value="Genomic_DNA"/>
</dbReference>
<sequence length="395" mass="44445">MYKVFIFSVCLSVCLSFVTCDLDKEEGEDCEWDGIKGKCVHPNVCLTTLDKRRAKPPVCSQKGDETIICCTDCELVNDTSNFIISASSGVFWKDGRKSRDACLQYLKDLPHKCRQEGYYAGLSRKLDEEKKCHRFSLWAVGGAPGPGARVPSENPYEAVVGFGQGRDMIYWMSAGSIIHEKFVLTAAHRLNASSSIPDRPLTYVALGVKNMDRSTWEIHNVTRIHVHPDYDGDQSRYNDIALLELETPISFNRDVLPACLPDPAEEFDTSKAKFTSWLRNDSDPIIKGPFDSPHVVELREFTAEECNANMENVDPLQSYIYRIYLPNKVNGDSQVCYGPENCMYIMGGPIAVTTQYSRCMNTVIGISLFDGHKCAPTVFTKVQHFVSWIESIVWP</sequence>
<keyword evidence="3" id="KW-0732">Signal</keyword>
<dbReference type="SUPFAM" id="SSF50494">
    <property type="entry name" value="Trypsin-like serine proteases"/>
    <property type="match status" value="1"/>
</dbReference>
<dbReference type="SMART" id="SM00020">
    <property type="entry name" value="Tryp_SPc"/>
    <property type="match status" value="1"/>
</dbReference>
<dbReference type="InterPro" id="IPR009003">
    <property type="entry name" value="Peptidase_S1_PA"/>
</dbReference>
<feature type="signal peptide" evidence="3">
    <location>
        <begin position="1"/>
        <end position="16"/>
    </location>
</feature>
<comment type="similarity">
    <text evidence="2">Belongs to the peptidase S1 family. CLIP subfamily.</text>
</comment>
<dbReference type="GO" id="GO:0006508">
    <property type="term" value="P:proteolysis"/>
    <property type="evidence" value="ECO:0007669"/>
    <property type="project" value="InterPro"/>
</dbReference>
<evidence type="ECO:0000256" key="2">
    <source>
        <dbReference type="ARBA" id="ARBA00024195"/>
    </source>
</evidence>
<dbReference type="InterPro" id="IPR043504">
    <property type="entry name" value="Peptidase_S1_PA_chymotrypsin"/>
</dbReference>
<accession>A0A8S1BIW6</accession>
<comment type="caution">
    <text evidence="5">The sequence shown here is derived from an EMBL/GenBank/DDBJ whole genome shotgun (WGS) entry which is preliminary data.</text>
</comment>
<dbReference type="PRINTS" id="PR00722">
    <property type="entry name" value="CHYMOTRYPSIN"/>
</dbReference>
<dbReference type="GO" id="GO:0004252">
    <property type="term" value="F:serine-type endopeptidase activity"/>
    <property type="evidence" value="ECO:0007669"/>
    <property type="project" value="InterPro"/>
</dbReference>